<feature type="chain" id="PRO_5040180440" evidence="6">
    <location>
        <begin position="29"/>
        <end position="178"/>
    </location>
</feature>
<reference evidence="8" key="1">
    <citation type="journal article" date="2021" name="Nat. Commun.">
        <title>Genomic analyses provide insights into spinach domestication and the genetic basis of agronomic traits.</title>
        <authorList>
            <person name="Cai X."/>
            <person name="Sun X."/>
            <person name="Xu C."/>
            <person name="Sun H."/>
            <person name="Wang X."/>
            <person name="Ge C."/>
            <person name="Zhang Z."/>
            <person name="Wang Q."/>
            <person name="Fei Z."/>
            <person name="Jiao C."/>
            <person name="Wang Q."/>
        </authorList>
    </citation>
    <scope>NUCLEOTIDE SEQUENCE [LARGE SCALE GENOMIC DNA]</scope>
    <source>
        <strain evidence="8">cv. Varoflay</strain>
    </source>
</reference>
<accession>A0A9R0JRX7</accession>
<dbReference type="RefSeq" id="XP_021844373.1">
    <property type="nucleotide sequence ID" value="XM_021988681.2"/>
</dbReference>
<keyword evidence="3" id="KW-0325">Glycoprotein</keyword>
<gene>
    <name evidence="9" type="primary">LOC110784252</name>
</gene>
<dbReference type="Gene3D" id="2.60.40.420">
    <property type="entry name" value="Cupredoxins - blue copper proteins"/>
    <property type="match status" value="1"/>
</dbReference>
<comment type="function">
    <text evidence="5">May act as a carbohydrate transporter.</text>
</comment>
<dbReference type="InterPro" id="IPR039391">
    <property type="entry name" value="Phytocyanin-like"/>
</dbReference>
<evidence type="ECO:0000256" key="2">
    <source>
        <dbReference type="ARBA" id="ARBA00023157"/>
    </source>
</evidence>
<protein>
    <submittedName>
        <fullName evidence="9">Early nodulin-like protein 19</fullName>
    </submittedName>
</protein>
<name>A0A9R0JRX7_SPIOL</name>
<organism evidence="8 9">
    <name type="scientific">Spinacia oleracea</name>
    <name type="common">Spinach</name>
    <dbReference type="NCBI Taxonomy" id="3562"/>
    <lineage>
        <taxon>Eukaryota</taxon>
        <taxon>Viridiplantae</taxon>
        <taxon>Streptophyta</taxon>
        <taxon>Embryophyta</taxon>
        <taxon>Tracheophyta</taxon>
        <taxon>Spermatophyta</taxon>
        <taxon>Magnoliopsida</taxon>
        <taxon>eudicotyledons</taxon>
        <taxon>Gunneridae</taxon>
        <taxon>Pentapetalae</taxon>
        <taxon>Caryophyllales</taxon>
        <taxon>Chenopodiaceae</taxon>
        <taxon>Chenopodioideae</taxon>
        <taxon>Anserineae</taxon>
        <taxon>Spinacia</taxon>
    </lineage>
</organism>
<comment type="similarity">
    <text evidence="4">Belongs to the early nodulin-like (ENODL) family.</text>
</comment>
<evidence type="ECO:0000256" key="1">
    <source>
        <dbReference type="ARBA" id="ARBA00022729"/>
    </source>
</evidence>
<dbReference type="GeneID" id="110784252"/>
<dbReference type="Proteomes" id="UP000813463">
    <property type="component" value="Chromosome 4"/>
</dbReference>
<dbReference type="KEGG" id="soe:110784252"/>
<keyword evidence="1 6" id="KW-0732">Signal</keyword>
<dbReference type="Pfam" id="PF02298">
    <property type="entry name" value="Cu_bind_like"/>
    <property type="match status" value="1"/>
</dbReference>
<proteinExistence type="inferred from homology"/>
<dbReference type="PANTHER" id="PTHR33021:SF13">
    <property type="entry name" value="OS09G0557900 PROTEIN"/>
    <property type="match status" value="1"/>
</dbReference>
<dbReference type="GO" id="GO:0005886">
    <property type="term" value="C:plasma membrane"/>
    <property type="evidence" value="ECO:0000318"/>
    <property type="project" value="GO_Central"/>
</dbReference>
<evidence type="ECO:0000313" key="8">
    <source>
        <dbReference type="Proteomes" id="UP000813463"/>
    </source>
</evidence>
<evidence type="ECO:0000256" key="6">
    <source>
        <dbReference type="SAM" id="SignalP"/>
    </source>
</evidence>
<keyword evidence="8" id="KW-1185">Reference proteome</keyword>
<feature type="signal peptide" evidence="6">
    <location>
        <begin position="1"/>
        <end position="28"/>
    </location>
</feature>
<dbReference type="GO" id="GO:0009055">
    <property type="term" value="F:electron transfer activity"/>
    <property type="evidence" value="ECO:0007669"/>
    <property type="project" value="InterPro"/>
</dbReference>
<keyword evidence="2" id="KW-1015">Disulfide bond</keyword>
<dbReference type="OrthoDB" id="2012289at2759"/>
<dbReference type="AlphaFoldDB" id="A0A9R0JRX7"/>
<evidence type="ECO:0000256" key="4">
    <source>
        <dbReference type="ARBA" id="ARBA00035011"/>
    </source>
</evidence>
<evidence type="ECO:0000259" key="7">
    <source>
        <dbReference type="PROSITE" id="PS51485"/>
    </source>
</evidence>
<dbReference type="PANTHER" id="PTHR33021">
    <property type="entry name" value="BLUE COPPER PROTEIN"/>
    <property type="match status" value="1"/>
</dbReference>
<reference evidence="9" key="2">
    <citation type="submission" date="2025-08" db="UniProtKB">
        <authorList>
            <consortium name="RefSeq"/>
        </authorList>
    </citation>
    <scope>IDENTIFICATION</scope>
    <source>
        <tissue evidence="9">Leaf</tissue>
    </source>
</reference>
<dbReference type="InterPro" id="IPR008972">
    <property type="entry name" value="Cupredoxin"/>
</dbReference>
<feature type="domain" description="Phytocyanin" evidence="7">
    <location>
        <begin position="29"/>
        <end position="127"/>
    </location>
</feature>
<evidence type="ECO:0000256" key="5">
    <source>
        <dbReference type="ARBA" id="ARBA00037626"/>
    </source>
</evidence>
<evidence type="ECO:0000313" key="9">
    <source>
        <dbReference type="RefSeq" id="XP_021844373.1"/>
    </source>
</evidence>
<sequence length="178" mass="19278">MLSNLSHSLIYFLLVVVGAAFLVSPATATDHIVGANKGWNPGMNYTDWANNQTFFVGDFISFRYKKFEYNVFEVNKTGYENCTIEGATGNWSKGKDFIPLEKPGKHYFICGTGGCNSGMKVSIVVHSLPPPPSASITATKHSSESSKHVSDAAEVASGRLLLLVLRGLVVGLVSSIWM</sequence>
<dbReference type="InterPro" id="IPR003245">
    <property type="entry name" value="Phytocyanin_dom"/>
</dbReference>
<dbReference type="SUPFAM" id="SSF49503">
    <property type="entry name" value="Cupredoxins"/>
    <property type="match status" value="1"/>
</dbReference>
<evidence type="ECO:0000256" key="3">
    <source>
        <dbReference type="ARBA" id="ARBA00023180"/>
    </source>
</evidence>
<dbReference type="FunFam" id="2.60.40.420:FF:000018">
    <property type="entry name" value="Lamin-like protein"/>
    <property type="match status" value="1"/>
</dbReference>
<dbReference type="PROSITE" id="PS51485">
    <property type="entry name" value="PHYTOCYANIN"/>
    <property type="match status" value="1"/>
</dbReference>